<sequence>MLHILQHSPFHTDFESLLRCVKHGDELLLRQDAVIAALSGTKALDLLLAAPISIYALQEDIEARGLTAQISTGVGKVSYTDFVALTVKHEQHISW</sequence>
<accession>A0A1B7HJ77</accession>
<comment type="function">
    <text evidence="3">Part of a sulfur-relay system required for 2-thiolation of 5-methylaminomethyl-2-thiouridine (mnm(5)s(2)U) at tRNA wobble positions.</text>
</comment>
<dbReference type="PANTHER" id="PTHR37526">
    <property type="entry name" value="PROTEIN TUSB"/>
    <property type="match status" value="1"/>
</dbReference>
<dbReference type="HAMAP" id="MF_01564">
    <property type="entry name" value="Thiourid_synth_B"/>
    <property type="match status" value="1"/>
</dbReference>
<evidence type="ECO:0000256" key="1">
    <source>
        <dbReference type="ARBA" id="ARBA00022490"/>
    </source>
</evidence>
<evidence type="ECO:0000256" key="2">
    <source>
        <dbReference type="ARBA" id="ARBA00022694"/>
    </source>
</evidence>
<dbReference type="InterPro" id="IPR027396">
    <property type="entry name" value="DsrEFH-like"/>
</dbReference>
<reference evidence="4 5" key="1">
    <citation type="submission" date="2016-04" db="EMBL/GenBank/DDBJ databases">
        <title>ATOL: Assembling a taxonomically balanced genome-scale reconstruction of the evolutionary history of the Enterobacteriaceae.</title>
        <authorList>
            <person name="Plunkett G.III."/>
            <person name="Neeno-Eckwall E.C."/>
            <person name="Glasner J.D."/>
            <person name="Perna N.T."/>
        </authorList>
    </citation>
    <scope>NUCLEOTIDE SEQUENCE [LARGE SCALE GENOMIC DNA]</scope>
    <source>
        <strain evidence="4 5">ATCC 51607</strain>
    </source>
</reference>
<comment type="subunit">
    <text evidence="3">Heterohexamer, formed by a dimer of trimers. The hexameric TusBCD complex contains 2 copies each of TusB, TusC and TusD. The TusBCD complex interacts with TusE.</text>
</comment>
<dbReference type="Pfam" id="PF04077">
    <property type="entry name" value="DsrH"/>
    <property type="match status" value="1"/>
</dbReference>
<dbReference type="InterPro" id="IPR007215">
    <property type="entry name" value="Sulphur_relay_TusB/DsrH"/>
</dbReference>
<dbReference type="GO" id="GO:1990228">
    <property type="term" value="C:sulfurtransferase complex"/>
    <property type="evidence" value="ECO:0007669"/>
    <property type="project" value="TreeGrafter"/>
</dbReference>
<dbReference type="Proteomes" id="UP000078286">
    <property type="component" value="Unassembled WGS sequence"/>
</dbReference>
<organism evidence="4 5">
    <name type="scientific">Buttiauxella noackiae ATCC 51607</name>
    <dbReference type="NCBI Taxonomy" id="1354255"/>
    <lineage>
        <taxon>Bacteria</taxon>
        <taxon>Pseudomonadati</taxon>
        <taxon>Pseudomonadota</taxon>
        <taxon>Gammaproteobacteria</taxon>
        <taxon>Enterobacterales</taxon>
        <taxon>Enterobacteriaceae</taxon>
        <taxon>Buttiauxella</taxon>
    </lineage>
</organism>
<gene>
    <name evidence="3" type="primary">tusB</name>
    <name evidence="4" type="ORF">M979_3144</name>
</gene>
<dbReference type="Gene3D" id="3.40.1260.10">
    <property type="entry name" value="DsrEFH-like"/>
    <property type="match status" value="1"/>
</dbReference>
<comment type="caution">
    <text evidence="4">The sequence shown here is derived from an EMBL/GenBank/DDBJ whole genome shotgun (WGS) entry which is preliminary data.</text>
</comment>
<evidence type="ECO:0000313" key="5">
    <source>
        <dbReference type="Proteomes" id="UP000078286"/>
    </source>
</evidence>
<dbReference type="PATRIC" id="fig|1354255.3.peg.3239"/>
<comment type="similarity">
    <text evidence="3">Belongs to the DsrH/TusB family.</text>
</comment>
<dbReference type="EMBL" id="LXEO01000049">
    <property type="protein sequence ID" value="OAT15697.1"/>
    <property type="molecule type" value="Genomic_DNA"/>
</dbReference>
<keyword evidence="1 3" id="KW-0963">Cytoplasm</keyword>
<comment type="subcellular location">
    <subcellularLocation>
        <location evidence="3">Cytoplasm</location>
    </subcellularLocation>
</comment>
<evidence type="ECO:0000313" key="4">
    <source>
        <dbReference type="EMBL" id="OAT15697.1"/>
    </source>
</evidence>
<keyword evidence="5" id="KW-1185">Reference proteome</keyword>
<dbReference type="NCBIfam" id="TIGR03011">
    <property type="entry name" value="sulf_tusB_dsrH"/>
    <property type="match status" value="1"/>
</dbReference>
<dbReference type="NCBIfam" id="NF010035">
    <property type="entry name" value="PRK13510.1"/>
    <property type="match status" value="1"/>
</dbReference>
<dbReference type="RefSeq" id="WP_064555511.1">
    <property type="nucleotide sequence ID" value="NZ_LXEO01000049.1"/>
</dbReference>
<dbReference type="AlphaFoldDB" id="A0A1B7HJ77"/>
<dbReference type="PANTHER" id="PTHR37526:SF1">
    <property type="entry name" value="PROTEIN TUSB"/>
    <property type="match status" value="1"/>
</dbReference>
<dbReference type="InterPro" id="IPR023526">
    <property type="entry name" value="Sulphur_relay_TusB"/>
</dbReference>
<dbReference type="GO" id="GO:0002143">
    <property type="term" value="P:tRNA wobble position uridine thiolation"/>
    <property type="evidence" value="ECO:0007669"/>
    <property type="project" value="InterPro"/>
</dbReference>
<keyword evidence="2 3" id="KW-0819">tRNA processing</keyword>
<protein>
    <recommendedName>
        <fullName evidence="3">Protein TusB</fullName>
    </recommendedName>
    <alternativeName>
        <fullName evidence="3">tRNA 2-thiouridine synthesizing protein B</fullName>
    </alternativeName>
</protein>
<evidence type="ECO:0000256" key="3">
    <source>
        <dbReference type="HAMAP-Rule" id="MF_01564"/>
    </source>
</evidence>
<dbReference type="SUPFAM" id="SSF75169">
    <property type="entry name" value="DsrEFH-like"/>
    <property type="match status" value="1"/>
</dbReference>
<proteinExistence type="inferred from homology"/>
<name>A0A1B7HJ77_9ENTR</name>